<feature type="transmembrane region" description="Helical" evidence="6">
    <location>
        <begin position="40"/>
        <end position="58"/>
    </location>
</feature>
<feature type="transmembrane region" description="Helical" evidence="6">
    <location>
        <begin position="70"/>
        <end position="91"/>
    </location>
</feature>
<feature type="transmembrane region" description="Helical" evidence="6">
    <location>
        <begin position="140"/>
        <end position="161"/>
    </location>
</feature>
<evidence type="ECO:0000256" key="1">
    <source>
        <dbReference type="ARBA" id="ARBA00004141"/>
    </source>
</evidence>
<keyword evidence="3 6" id="KW-0812">Transmembrane</keyword>
<feature type="transmembrane region" description="Helical" evidence="6">
    <location>
        <begin position="293"/>
        <end position="323"/>
    </location>
</feature>
<evidence type="ECO:0000256" key="2">
    <source>
        <dbReference type="ARBA" id="ARBA00009773"/>
    </source>
</evidence>
<dbReference type="PANTHER" id="PTHR21716:SF62">
    <property type="entry name" value="TRANSPORT PROTEIN YDBI-RELATED"/>
    <property type="match status" value="1"/>
</dbReference>
<gene>
    <name evidence="7" type="ORF">P1J78_05350</name>
</gene>
<dbReference type="Pfam" id="PF01594">
    <property type="entry name" value="AI-2E_transport"/>
    <property type="match status" value="1"/>
</dbReference>
<keyword evidence="4 6" id="KW-1133">Transmembrane helix</keyword>
<reference evidence="7" key="1">
    <citation type="submission" date="2023-03" db="EMBL/GenBank/DDBJ databases">
        <title>Multiphase analysis and comparison of six strains from genera Psychromarinibacter, Lutimaribacter, and Maritimibacter, including a novel species: Psychromarinibacter sediminicola sp. nov.</title>
        <authorList>
            <person name="Wang Y.-H."/>
            <person name="Ye M.-Q."/>
            <person name="Du Z.-J."/>
        </authorList>
    </citation>
    <scope>NUCLEOTIDE SEQUENCE</scope>
    <source>
        <strain evidence="7">C21-152</strain>
    </source>
</reference>
<comment type="similarity">
    <text evidence="2">Belongs to the autoinducer-2 exporter (AI-2E) (TC 2.A.86) family.</text>
</comment>
<comment type="subcellular location">
    <subcellularLocation>
        <location evidence="1">Membrane</location>
        <topology evidence="1">Multi-pass membrane protein</topology>
    </subcellularLocation>
</comment>
<evidence type="ECO:0000256" key="5">
    <source>
        <dbReference type="ARBA" id="ARBA00023136"/>
    </source>
</evidence>
<dbReference type="GO" id="GO:0055085">
    <property type="term" value="P:transmembrane transport"/>
    <property type="evidence" value="ECO:0007669"/>
    <property type="project" value="TreeGrafter"/>
</dbReference>
<protein>
    <submittedName>
        <fullName evidence="7">AI-2E family transporter</fullName>
    </submittedName>
</protein>
<dbReference type="AlphaFoldDB" id="A0AAE3NSI8"/>
<organism evidence="7 8">
    <name type="scientific">Psychromarinibacter sediminicola</name>
    <dbReference type="NCBI Taxonomy" id="3033385"/>
    <lineage>
        <taxon>Bacteria</taxon>
        <taxon>Pseudomonadati</taxon>
        <taxon>Pseudomonadota</taxon>
        <taxon>Alphaproteobacteria</taxon>
        <taxon>Rhodobacterales</taxon>
        <taxon>Paracoccaceae</taxon>
        <taxon>Psychromarinibacter</taxon>
    </lineage>
</organism>
<proteinExistence type="inferred from homology"/>
<dbReference type="EMBL" id="JARGYC010000009">
    <property type="protein sequence ID" value="MDF0600150.1"/>
    <property type="molecule type" value="Genomic_DNA"/>
</dbReference>
<dbReference type="Proteomes" id="UP001220964">
    <property type="component" value="Unassembled WGS sequence"/>
</dbReference>
<keyword evidence="5 6" id="KW-0472">Membrane</keyword>
<evidence type="ECO:0000313" key="8">
    <source>
        <dbReference type="Proteomes" id="UP001220964"/>
    </source>
</evidence>
<dbReference type="RefSeq" id="WP_275566291.1">
    <property type="nucleotide sequence ID" value="NZ_JARGYC010000009.1"/>
</dbReference>
<keyword evidence="8" id="KW-1185">Reference proteome</keyword>
<sequence length="346" mass="36466">MPETPLFRQPQTLAGFAARAAIALGFFALVFLAWQVRHAVALFFAAIVAAVIIDALAGPLTRRTPLPRSVTVPLVLVVLFGGLGLVLTWAAPSLKTQLDAVSNAFPMALDQLESWLSDNLAGVSDQVTTIVSHVAQYTTLAVSGVTGFILVVITGAFLALAPRTYARGFVRLFPVHRRAPLEAALDNAGRGLKGWLRGKVLSMSIVAVATGLGTWWVGLPAPLLLGLIAGLAEFVPIIGAILAAVPALVLAVSQDMQTVWWTIGVYLVVQQLESNVILPLIHERVAHLPPAILMFAFAAMGAVFGPVGIVIAAPLSLTLYLLVLDLWVRPMEDGAEAGAQSGPDTG</sequence>
<evidence type="ECO:0000313" key="7">
    <source>
        <dbReference type="EMBL" id="MDF0600150.1"/>
    </source>
</evidence>
<feature type="transmembrane region" description="Helical" evidence="6">
    <location>
        <begin position="224"/>
        <end position="252"/>
    </location>
</feature>
<evidence type="ECO:0000256" key="6">
    <source>
        <dbReference type="SAM" id="Phobius"/>
    </source>
</evidence>
<dbReference type="PANTHER" id="PTHR21716">
    <property type="entry name" value="TRANSMEMBRANE PROTEIN"/>
    <property type="match status" value="1"/>
</dbReference>
<evidence type="ECO:0000256" key="4">
    <source>
        <dbReference type="ARBA" id="ARBA00022989"/>
    </source>
</evidence>
<feature type="transmembrane region" description="Helical" evidence="6">
    <location>
        <begin position="12"/>
        <end position="34"/>
    </location>
</feature>
<feature type="transmembrane region" description="Helical" evidence="6">
    <location>
        <begin position="200"/>
        <end position="218"/>
    </location>
</feature>
<dbReference type="GO" id="GO:0016020">
    <property type="term" value="C:membrane"/>
    <property type="evidence" value="ECO:0007669"/>
    <property type="project" value="UniProtKB-SubCell"/>
</dbReference>
<feature type="transmembrane region" description="Helical" evidence="6">
    <location>
        <begin position="259"/>
        <end position="281"/>
    </location>
</feature>
<comment type="caution">
    <text evidence="7">The sequence shown here is derived from an EMBL/GenBank/DDBJ whole genome shotgun (WGS) entry which is preliminary data.</text>
</comment>
<accession>A0AAE3NSI8</accession>
<dbReference type="InterPro" id="IPR002549">
    <property type="entry name" value="AI-2E-like"/>
</dbReference>
<name>A0AAE3NSI8_9RHOB</name>
<evidence type="ECO:0000256" key="3">
    <source>
        <dbReference type="ARBA" id="ARBA00022692"/>
    </source>
</evidence>